<protein>
    <submittedName>
        <fullName evidence="1">Uncharacterized protein</fullName>
    </submittedName>
</protein>
<sequence>MPRKFQTPASVAQNRESQRRSRARQRDLVDEMREQLRAYRRRDAAATSEMQRAARAVVEENGRLRRLLARRGVTEEEIRDFLLADGEDKGCDDEYDDNDDDDGGGVDGVAVIRTLSASSVGTLSVPLSAAAVPSFEPRAVNLTSDGFVTFVDDARSPSNHRDVIDGCIEPVQARESKMGESVVSCSAEPTSRSHLSPKSLETPCSVAAGILAELYSHKDATEALMALGCSGTNFNCSVKNDKVFQLMDEAL</sequence>
<keyword evidence="2" id="KW-1185">Reference proteome</keyword>
<evidence type="ECO:0000313" key="2">
    <source>
        <dbReference type="Proteomes" id="UP001497700"/>
    </source>
</evidence>
<evidence type="ECO:0000313" key="1">
    <source>
        <dbReference type="EMBL" id="KAI4870800.1"/>
    </source>
</evidence>
<accession>A0ACB9ZJF1</accession>
<dbReference type="EMBL" id="MU393422">
    <property type="protein sequence ID" value="KAI4870800.1"/>
    <property type="molecule type" value="Genomic_DNA"/>
</dbReference>
<gene>
    <name evidence="1" type="ORF">F4820DRAFT_442669</name>
</gene>
<organism evidence="1 2">
    <name type="scientific">Hypoxylon rubiginosum</name>
    <dbReference type="NCBI Taxonomy" id="110542"/>
    <lineage>
        <taxon>Eukaryota</taxon>
        <taxon>Fungi</taxon>
        <taxon>Dikarya</taxon>
        <taxon>Ascomycota</taxon>
        <taxon>Pezizomycotina</taxon>
        <taxon>Sordariomycetes</taxon>
        <taxon>Xylariomycetidae</taxon>
        <taxon>Xylariales</taxon>
        <taxon>Hypoxylaceae</taxon>
        <taxon>Hypoxylon</taxon>
    </lineage>
</organism>
<dbReference type="Proteomes" id="UP001497700">
    <property type="component" value="Unassembled WGS sequence"/>
</dbReference>
<proteinExistence type="predicted"/>
<reference evidence="1 2" key="1">
    <citation type="journal article" date="2022" name="New Phytol.">
        <title>Ecological generalism drives hyperdiversity of secondary metabolite gene clusters in xylarialean endophytes.</title>
        <authorList>
            <person name="Franco M.E.E."/>
            <person name="Wisecaver J.H."/>
            <person name="Arnold A.E."/>
            <person name="Ju Y.M."/>
            <person name="Slot J.C."/>
            <person name="Ahrendt S."/>
            <person name="Moore L.P."/>
            <person name="Eastman K.E."/>
            <person name="Scott K."/>
            <person name="Konkel Z."/>
            <person name="Mondo S.J."/>
            <person name="Kuo A."/>
            <person name="Hayes R.D."/>
            <person name="Haridas S."/>
            <person name="Andreopoulos B."/>
            <person name="Riley R."/>
            <person name="LaButti K."/>
            <person name="Pangilinan J."/>
            <person name="Lipzen A."/>
            <person name="Amirebrahimi M."/>
            <person name="Yan J."/>
            <person name="Adam C."/>
            <person name="Keymanesh K."/>
            <person name="Ng V."/>
            <person name="Louie K."/>
            <person name="Northen T."/>
            <person name="Drula E."/>
            <person name="Henrissat B."/>
            <person name="Hsieh H.M."/>
            <person name="Youens-Clark K."/>
            <person name="Lutzoni F."/>
            <person name="Miadlikowska J."/>
            <person name="Eastwood D.C."/>
            <person name="Hamelin R.C."/>
            <person name="Grigoriev I.V."/>
            <person name="U'Ren J.M."/>
        </authorList>
    </citation>
    <scope>NUCLEOTIDE SEQUENCE [LARGE SCALE GENOMIC DNA]</scope>
    <source>
        <strain evidence="1 2">CBS 119005</strain>
    </source>
</reference>
<name>A0ACB9ZJF1_9PEZI</name>
<comment type="caution">
    <text evidence="1">The sequence shown here is derived from an EMBL/GenBank/DDBJ whole genome shotgun (WGS) entry which is preliminary data.</text>
</comment>